<dbReference type="AlphaFoldDB" id="A0A0B6AKC0"/>
<dbReference type="GeneID" id="93643297"/>
<dbReference type="InterPro" id="IPR000620">
    <property type="entry name" value="EamA_dom"/>
</dbReference>
<sequence length="303" mass="33178">MKKGWLEWILLSVALIWGANYAIGKFGVAHMSSIQFSALRFIMVAPILLLITGIIERGIRIEKKDWGRLIAVSIVGVTLYQTLFMVSVKYTTATNASLLISMSPIFTGILAILYKHEAFSLKTQLGSVLAFFGAAFVLLFGHSSHALSQLAWFGNIMGIVAAIAWGWYPILAKPLVVKYSALRVTAWSALIGAIPLTVYCLFTYQTLVWPTDIGSWSSLAYSVLFVTVYGLVMWYVGIGKIGSTKVMVYMYVIPLFAVVFAAVAIGETINAMQLLGGLIIFSGLYIVKKSPAPKTALKLKRAN</sequence>
<keyword evidence="4" id="KW-1133">Transmembrane helix</keyword>
<dbReference type="Pfam" id="PF00892">
    <property type="entry name" value="EamA"/>
    <property type="match status" value="2"/>
</dbReference>
<comment type="subcellular location">
    <subcellularLocation>
        <location evidence="1">Endomembrane system</location>
        <topology evidence="1">Multi-pass membrane protein</topology>
    </subcellularLocation>
</comment>
<evidence type="ECO:0000256" key="5">
    <source>
        <dbReference type="ARBA" id="ARBA00023136"/>
    </source>
</evidence>
<dbReference type="RefSeq" id="WP_034651091.1">
    <property type="nucleotide sequence ID" value="NZ_BCVB01000011.1"/>
</dbReference>
<dbReference type="PANTHER" id="PTHR32322">
    <property type="entry name" value="INNER MEMBRANE TRANSPORTER"/>
    <property type="match status" value="1"/>
</dbReference>
<accession>A0A0B6AKC0</accession>
<dbReference type="HOGENOM" id="CLU_033863_4_2_9"/>
<dbReference type="InterPro" id="IPR050638">
    <property type="entry name" value="AA-Vitamin_Transporters"/>
</dbReference>
<evidence type="ECO:0000313" key="8">
    <source>
        <dbReference type="Proteomes" id="UP000031829"/>
    </source>
</evidence>
<evidence type="ECO:0000256" key="3">
    <source>
        <dbReference type="ARBA" id="ARBA00022692"/>
    </source>
</evidence>
<proteinExistence type="inferred from homology"/>
<dbReference type="SUPFAM" id="SSF103481">
    <property type="entry name" value="Multidrug resistance efflux transporter EmrE"/>
    <property type="match status" value="2"/>
</dbReference>
<evidence type="ECO:0000256" key="2">
    <source>
        <dbReference type="ARBA" id="ARBA00007362"/>
    </source>
</evidence>
<dbReference type="EMBL" id="CP009920">
    <property type="protein sequence ID" value="AJI21038.1"/>
    <property type="molecule type" value="Genomic_DNA"/>
</dbReference>
<dbReference type="GO" id="GO:0016020">
    <property type="term" value="C:membrane"/>
    <property type="evidence" value="ECO:0007669"/>
    <property type="project" value="UniProtKB-SubCell"/>
</dbReference>
<dbReference type="PANTHER" id="PTHR32322:SF2">
    <property type="entry name" value="EAMA DOMAIN-CONTAINING PROTEIN"/>
    <property type="match status" value="1"/>
</dbReference>
<evidence type="ECO:0000259" key="6">
    <source>
        <dbReference type="Pfam" id="PF00892"/>
    </source>
</evidence>
<feature type="domain" description="EamA" evidence="6">
    <location>
        <begin position="8"/>
        <end position="138"/>
    </location>
</feature>
<feature type="domain" description="EamA" evidence="6">
    <location>
        <begin position="153"/>
        <end position="287"/>
    </location>
</feature>
<gene>
    <name evidence="7" type="ORF">BG04_5349</name>
</gene>
<organism evidence="7 8">
    <name type="scientific">Priestia megaterium (strain ATCC 14581 / DSM 32 / CCUG 1817 / JCM 2506 / NBRC 15308 / NCIMB 9376 / NCTC 10342 / NRRL B-14308 / VKM B-512 / Ford 19)</name>
    <name type="common">Bacillus megaterium</name>
    <dbReference type="NCBI Taxonomy" id="1348623"/>
    <lineage>
        <taxon>Bacteria</taxon>
        <taxon>Bacillati</taxon>
        <taxon>Bacillota</taxon>
        <taxon>Bacilli</taxon>
        <taxon>Bacillales</taxon>
        <taxon>Bacillaceae</taxon>
        <taxon>Priestia</taxon>
    </lineage>
</organism>
<keyword evidence="3" id="KW-0812">Transmembrane</keyword>
<name>A0A0B6AKC0_PRIM2</name>
<reference evidence="7 8" key="1">
    <citation type="journal article" date="2015" name="Genome Announc.">
        <title>Complete genome sequences for 35 biothreat assay-relevant bacillus species.</title>
        <authorList>
            <person name="Johnson S.L."/>
            <person name="Daligault H.E."/>
            <person name="Davenport K.W."/>
            <person name="Jaissle J."/>
            <person name="Frey K.G."/>
            <person name="Ladner J.T."/>
            <person name="Broomall S.M."/>
            <person name="Bishop-Lilly K.A."/>
            <person name="Bruce D.C."/>
            <person name="Gibbons H.S."/>
            <person name="Coyne S.R."/>
            <person name="Lo C.C."/>
            <person name="Meincke L."/>
            <person name="Munk A.C."/>
            <person name="Koroleva G.I."/>
            <person name="Rosenzweig C.N."/>
            <person name="Palacios G.F."/>
            <person name="Redden C.L."/>
            <person name="Minogue T.D."/>
            <person name="Chain P.S."/>
        </authorList>
    </citation>
    <scope>NUCLEOTIDE SEQUENCE [LARGE SCALE GENOMIC DNA]</scope>
    <source>
        <strain evidence="8">ATCC 14581 / DSM 32 / JCM 2506 / NBRC 15308 / NCIMB 9376 / NCTC 10342 / NRRL B-14308 / VKM B-512</strain>
    </source>
</reference>
<dbReference type="InterPro" id="IPR037185">
    <property type="entry name" value="EmrE-like"/>
</dbReference>
<protein>
    <submittedName>
        <fullName evidence="7">EamA-like transporter family protein</fullName>
    </submittedName>
</protein>
<evidence type="ECO:0000256" key="1">
    <source>
        <dbReference type="ARBA" id="ARBA00004127"/>
    </source>
</evidence>
<dbReference type="KEGG" id="bmeg:BG04_5349"/>
<keyword evidence="5" id="KW-0472">Membrane</keyword>
<evidence type="ECO:0000256" key="4">
    <source>
        <dbReference type="ARBA" id="ARBA00022989"/>
    </source>
</evidence>
<dbReference type="Proteomes" id="UP000031829">
    <property type="component" value="Chromosome"/>
</dbReference>
<comment type="similarity">
    <text evidence="2">Belongs to the EamA transporter family.</text>
</comment>
<evidence type="ECO:0000313" key="7">
    <source>
        <dbReference type="EMBL" id="AJI21038.1"/>
    </source>
</evidence>